<dbReference type="RefSeq" id="WP_099620178.1">
    <property type="nucleotide sequence ID" value="NZ_CP024201.1"/>
</dbReference>
<dbReference type="EMBL" id="CP024201">
    <property type="protein sequence ID" value="ATQ40921.1"/>
    <property type="molecule type" value="Genomic_DNA"/>
</dbReference>
<evidence type="ECO:0000256" key="6">
    <source>
        <dbReference type="ARBA" id="ARBA00037590"/>
    </source>
</evidence>
<evidence type="ECO:0000256" key="4">
    <source>
        <dbReference type="ARBA" id="ARBA00023235"/>
    </source>
</evidence>
<dbReference type="CDD" id="cd00165">
    <property type="entry name" value="S4"/>
    <property type="match status" value="1"/>
</dbReference>
<dbReference type="SUPFAM" id="SSF55120">
    <property type="entry name" value="Pseudouridine synthase"/>
    <property type="match status" value="1"/>
</dbReference>
<dbReference type="InterPro" id="IPR020103">
    <property type="entry name" value="PsdUridine_synth_cat_dom_sf"/>
</dbReference>
<dbReference type="PANTHER" id="PTHR47683:SF4">
    <property type="entry name" value="PSEUDOURIDINE SYNTHASE"/>
    <property type="match status" value="1"/>
</dbReference>
<comment type="catalytic activity">
    <reaction evidence="1">
        <text>a uridine in RNA = a pseudouridine in RNA</text>
        <dbReference type="Rhea" id="RHEA:48348"/>
        <dbReference type="Rhea" id="RHEA-COMP:12068"/>
        <dbReference type="Rhea" id="RHEA-COMP:12069"/>
        <dbReference type="ChEBI" id="CHEBI:65314"/>
        <dbReference type="ChEBI" id="CHEBI:65315"/>
    </reaction>
</comment>
<dbReference type="InterPro" id="IPR000748">
    <property type="entry name" value="PsdUridine_synth_RsuA/RluB/E/F"/>
</dbReference>
<dbReference type="PROSITE" id="PS01149">
    <property type="entry name" value="PSI_RSU"/>
    <property type="match status" value="1"/>
</dbReference>
<dbReference type="GO" id="GO:0160136">
    <property type="term" value="F:16S rRNA pseudouridine(516) synthase activity"/>
    <property type="evidence" value="ECO:0007669"/>
    <property type="project" value="UniProtKB-EC"/>
</dbReference>
<gene>
    <name evidence="10" type="ORF">CSW64_00115</name>
</gene>
<evidence type="ECO:0000256" key="7">
    <source>
        <dbReference type="PROSITE-ProRule" id="PRU00182"/>
    </source>
</evidence>
<dbReference type="KEGG" id="cmb:CSW64_00115"/>
<protein>
    <recommendedName>
        <fullName evidence="8">Pseudouridine synthase</fullName>
        <ecNumber evidence="8">5.4.99.-</ecNumber>
    </recommendedName>
</protein>
<dbReference type="PROSITE" id="PS50889">
    <property type="entry name" value="S4"/>
    <property type="match status" value="1"/>
</dbReference>
<dbReference type="GO" id="GO:0003723">
    <property type="term" value="F:RNA binding"/>
    <property type="evidence" value="ECO:0007669"/>
    <property type="project" value="UniProtKB-KW"/>
</dbReference>
<dbReference type="InterPro" id="IPR018496">
    <property type="entry name" value="PsdUridine_synth_RsuA/RluB_CS"/>
</dbReference>
<dbReference type="GO" id="GO:0005829">
    <property type="term" value="C:cytosol"/>
    <property type="evidence" value="ECO:0007669"/>
    <property type="project" value="UniProtKB-ARBA"/>
</dbReference>
<dbReference type="Pfam" id="PF01479">
    <property type="entry name" value="S4"/>
    <property type="match status" value="1"/>
</dbReference>
<dbReference type="InterPro" id="IPR006145">
    <property type="entry name" value="PsdUridine_synth_RsuA/RluA"/>
</dbReference>
<dbReference type="Proteomes" id="UP000228945">
    <property type="component" value="Chromosome"/>
</dbReference>
<dbReference type="FunFam" id="3.30.70.1560:FF:000001">
    <property type="entry name" value="Pseudouridine synthase"/>
    <property type="match status" value="1"/>
</dbReference>
<sequence length="245" mass="27315">MSKTPTIRLDRLLANMGYGSRKEMQALARHGHVLIDGEHVRDAEQRIALTPDLQQRLQIDRKPIDPLPGFCLMLHKPLGVTCSHKESGPLVYDLLPTRWRARDPAISTIGRLDKETSGLLLMTDDGALLHKVISPKHHVAKRYRVTLDRPLRGDEAATFEAGGLMLEGETKPLLPATMEILSPTETFLTLTEGRYHQVRRMFAAMGNHVVALHRDRMGGLVLPDDLPAGDFRILGDEDLKAIFAA</sequence>
<evidence type="ECO:0000256" key="3">
    <source>
        <dbReference type="ARBA" id="ARBA00022884"/>
    </source>
</evidence>
<comment type="similarity">
    <text evidence="2 8">Belongs to the pseudouridine synthase RsuA family.</text>
</comment>
<dbReference type="InterPro" id="IPR050343">
    <property type="entry name" value="RsuA_PseudoU_synthase"/>
</dbReference>
<dbReference type="EC" id="5.4.99.-" evidence="8"/>
<evidence type="ECO:0000256" key="5">
    <source>
        <dbReference type="ARBA" id="ARBA00036749"/>
    </source>
</evidence>
<dbReference type="SUPFAM" id="SSF55174">
    <property type="entry name" value="Alpha-L RNA-binding motif"/>
    <property type="match status" value="1"/>
</dbReference>
<dbReference type="Gene3D" id="3.10.290.10">
    <property type="entry name" value="RNA-binding S4 domain"/>
    <property type="match status" value="1"/>
</dbReference>
<dbReference type="Pfam" id="PF00849">
    <property type="entry name" value="PseudoU_synth_2"/>
    <property type="match status" value="1"/>
</dbReference>
<dbReference type="PANTHER" id="PTHR47683">
    <property type="entry name" value="PSEUDOURIDINE SYNTHASE FAMILY PROTEIN-RELATED"/>
    <property type="match status" value="1"/>
</dbReference>
<dbReference type="InterPro" id="IPR020094">
    <property type="entry name" value="TruA/RsuA/RluB/E/F_N"/>
</dbReference>
<reference evidence="10 11" key="1">
    <citation type="submission" date="2017-10" db="EMBL/GenBank/DDBJ databases">
        <title>Genome sequence of Caulobacter mirabilis FWC38.</title>
        <authorList>
            <person name="Fiebig A."/>
            <person name="Crosson S."/>
        </authorList>
    </citation>
    <scope>NUCLEOTIDE SEQUENCE [LARGE SCALE GENOMIC DNA]</scope>
    <source>
        <strain evidence="10 11">FWC 38</strain>
    </source>
</reference>
<dbReference type="InterPro" id="IPR002942">
    <property type="entry name" value="S4_RNA-bd"/>
</dbReference>
<dbReference type="InterPro" id="IPR042092">
    <property type="entry name" value="PsdUridine_s_RsuA/RluB/E/F_cat"/>
</dbReference>
<evidence type="ECO:0000256" key="2">
    <source>
        <dbReference type="ARBA" id="ARBA00008348"/>
    </source>
</evidence>
<name>A0A2D2ASF4_9CAUL</name>
<dbReference type="GO" id="GO:0000455">
    <property type="term" value="P:enzyme-directed rRNA pseudouridine synthesis"/>
    <property type="evidence" value="ECO:0007669"/>
    <property type="project" value="UniProtKB-ARBA"/>
</dbReference>
<dbReference type="CDD" id="cd02553">
    <property type="entry name" value="PseudoU_synth_RsuA"/>
    <property type="match status" value="1"/>
</dbReference>
<dbReference type="AlphaFoldDB" id="A0A2D2ASF4"/>
<dbReference type="NCBIfam" id="TIGR00093">
    <property type="entry name" value="pseudouridine synthase"/>
    <property type="match status" value="1"/>
</dbReference>
<dbReference type="Gene3D" id="3.30.70.1560">
    <property type="entry name" value="Alpha-L RNA-binding motif"/>
    <property type="match status" value="1"/>
</dbReference>
<keyword evidence="4 8" id="KW-0413">Isomerase</keyword>
<keyword evidence="11" id="KW-1185">Reference proteome</keyword>
<keyword evidence="3 7" id="KW-0694">RNA-binding</keyword>
<evidence type="ECO:0000313" key="11">
    <source>
        <dbReference type="Proteomes" id="UP000228945"/>
    </source>
</evidence>
<dbReference type="InterPro" id="IPR036986">
    <property type="entry name" value="S4_RNA-bd_sf"/>
</dbReference>
<dbReference type="OrthoDB" id="9807213at2"/>
<evidence type="ECO:0000259" key="9">
    <source>
        <dbReference type="SMART" id="SM00363"/>
    </source>
</evidence>
<dbReference type="SMART" id="SM00363">
    <property type="entry name" value="S4"/>
    <property type="match status" value="1"/>
</dbReference>
<evidence type="ECO:0000256" key="8">
    <source>
        <dbReference type="RuleBase" id="RU003887"/>
    </source>
</evidence>
<feature type="domain" description="RNA-binding S4" evidence="9">
    <location>
        <begin position="7"/>
        <end position="68"/>
    </location>
</feature>
<proteinExistence type="inferred from homology"/>
<comment type="function">
    <text evidence="6">Responsible for synthesis of pseudouridine from uracil-516 in 16S ribosomal RNA.</text>
</comment>
<organism evidence="10 11">
    <name type="scientific">Caulobacter mirabilis</name>
    <dbReference type="NCBI Taxonomy" id="69666"/>
    <lineage>
        <taxon>Bacteria</taxon>
        <taxon>Pseudomonadati</taxon>
        <taxon>Pseudomonadota</taxon>
        <taxon>Alphaproteobacteria</taxon>
        <taxon>Caulobacterales</taxon>
        <taxon>Caulobacteraceae</taxon>
        <taxon>Caulobacter</taxon>
    </lineage>
</organism>
<evidence type="ECO:0000313" key="10">
    <source>
        <dbReference type="EMBL" id="ATQ40921.1"/>
    </source>
</evidence>
<accession>A0A2D2ASF4</accession>
<evidence type="ECO:0000256" key="1">
    <source>
        <dbReference type="ARBA" id="ARBA00000073"/>
    </source>
</evidence>
<dbReference type="Gene3D" id="3.30.70.580">
    <property type="entry name" value="Pseudouridine synthase I, catalytic domain, N-terminal subdomain"/>
    <property type="match status" value="1"/>
</dbReference>
<comment type="catalytic activity">
    <reaction evidence="5">
        <text>uridine(516) in 16S rRNA = pseudouridine(516) in 16S rRNA</text>
        <dbReference type="Rhea" id="RHEA:38867"/>
        <dbReference type="Rhea" id="RHEA-COMP:10089"/>
        <dbReference type="Rhea" id="RHEA-COMP:10090"/>
        <dbReference type="ChEBI" id="CHEBI:65314"/>
        <dbReference type="ChEBI" id="CHEBI:65315"/>
        <dbReference type="EC" id="5.4.99.19"/>
    </reaction>
</comment>